<dbReference type="GO" id="GO:0006281">
    <property type="term" value="P:DNA repair"/>
    <property type="evidence" value="ECO:0007669"/>
    <property type="project" value="UniProtKB-KW"/>
</dbReference>
<protein>
    <submittedName>
        <fullName evidence="14">Tyrosyl-DNA phosphodiesterase 1</fullName>
    </submittedName>
</protein>
<keyword evidence="3" id="KW-0540">Nuclease</keyword>
<sequence length="655" mass="72734">MASRYGEWTVSSSDDEERNVESAVAPAAPASGRQPAESCQGETGAGTQEPQYDSDATLVDETENAANLEAEIASLGEKSLGNPLPIAPSLPALAGSAANKRKKPSCADNSWTVSDSEDENDLAGEEAPVSSPTEDKGIVTTSQHKRQRLGSDSAGIPVVENSVCSEKTPPREPELQELLVPQEPQEPLAPQDVIEALEQAAPLYFFLTRVAGIGKKLNSHALHITDILSPLMGTLKKSAQFNYCFDIPWLMEQYPVEFRSLPLLLVHGEQRASKAKLFEAASFYPNVTLCQAKLDIMFGTHHTKMMLLLYEEGMRVVIHTSNLFFQDWHQKTQGIWLSPMLPRLSTSEELPEMQGESPTGFKQDLIAYLKAYSSHSVTCWAEHLQQHDLSEVRVYLVGSVPGRFSGDNKESWGHLRLRKLLRENLSPVEEGNEQWPLIGQFSSIGSMGIDSDRWLQTEFQDSLVTLGQSGSPTYSFNRTPLKLIYPTVDNVRMSLEGYPAGGSLPYSVQTASKQQWLHLYFHRWLSETCGRTQAIPHIKTYLRISPDYTKLAWILLTSANLSRAAWGSYEKRGNQLMVRSYELGVLYLPTAFNPGAKWFPVGRGTVMKDAEGVVPSFPVPFDLPPVPYDSNDKPWIWNIPYTHAPDSHGNAWVPS</sequence>
<evidence type="ECO:0000256" key="4">
    <source>
        <dbReference type="ARBA" id="ARBA00022763"/>
    </source>
</evidence>
<evidence type="ECO:0000256" key="9">
    <source>
        <dbReference type="PIRSR" id="PIRSR610347-1"/>
    </source>
</evidence>
<feature type="compositionally biased region" description="Low complexity" evidence="12">
    <location>
        <begin position="21"/>
        <end position="31"/>
    </location>
</feature>
<dbReference type="GO" id="GO:0003697">
    <property type="term" value="F:single-stranded DNA binding"/>
    <property type="evidence" value="ECO:0007669"/>
    <property type="project" value="TreeGrafter"/>
</dbReference>
<dbReference type="PANTHER" id="PTHR12415">
    <property type="entry name" value="TYROSYL-DNA PHOSPHODIESTERASE 1"/>
    <property type="match status" value="1"/>
</dbReference>
<evidence type="ECO:0000256" key="1">
    <source>
        <dbReference type="ARBA" id="ARBA00004123"/>
    </source>
</evidence>
<dbReference type="GeneID" id="116939380"/>
<accession>A0AAJ7WMT8</accession>
<keyword evidence="4" id="KW-0227">DNA damage</keyword>
<comment type="similarity">
    <text evidence="2">Belongs to the tyrosyl-DNA phosphodiesterase family.</text>
</comment>
<dbReference type="GO" id="GO:0017005">
    <property type="term" value="F:3'-tyrosyl-DNA phosphodiesterase activity"/>
    <property type="evidence" value="ECO:0007669"/>
    <property type="project" value="TreeGrafter"/>
</dbReference>
<evidence type="ECO:0000256" key="5">
    <source>
        <dbReference type="ARBA" id="ARBA00022801"/>
    </source>
</evidence>
<evidence type="ECO:0000256" key="6">
    <source>
        <dbReference type="ARBA" id="ARBA00022839"/>
    </source>
</evidence>
<dbReference type="GO" id="GO:0004527">
    <property type="term" value="F:exonuclease activity"/>
    <property type="evidence" value="ECO:0007669"/>
    <property type="project" value="UniProtKB-KW"/>
</dbReference>
<reference evidence="14" key="1">
    <citation type="submission" date="2025-08" db="UniProtKB">
        <authorList>
            <consortium name="RefSeq"/>
        </authorList>
    </citation>
    <scope>IDENTIFICATION</scope>
    <source>
        <tissue evidence="14">Sperm</tissue>
    </source>
</reference>
<dbReference type="InterPro" id="IPR010347">
    <property type="entry name" value="Tdp1"/>
</dbReference>
<dbReference type="CTD" id="55775"/>
<dbReference type="Pfam" id="PF06087">
    <property type="entry name" value="Tyr-DNA_phospho"/>
    <property type="match status" value="1"/>
</dbReference>
<feature type="compositionally biased region" description="Acidic residues" evidence="12">
    <location>
        <begin position="115"/>
        <end position="124"/>
    </location>
</feature>
<proteinExistence type="inferred from homology"/>
<gene>
    <name evidence="14" type="primary">TDP1</name>
</gene>
<dbReference type="Proteomes" id="UP001318040">
    <property type="component" value="Chromosome 6"/>
</dbReference>
<evidence type="ECO:0000256" key="11">
    <source>
        <dbReference type="PIRSR" id="PIRSR610347-3"/>
    </source>
</evidence>
<name>A0AAJ7WMT8_PETMA</name>
<feature type="active site" description="Nucleophile" evidence="9">
    <location>
        <position position="302"/>
    </location>
</feature>
<evidence type="ECO:0000313" key="14">
    <source>
        <dbReference type="RefSeq" id="XP_032803541.1"/>
    </source>
</evidence>
<dbReference type="CDD" id="cd09193">
    <property type="entry name" value="PLDc_mTdp1_1"/>
    <property type="match status" value="1"/>
</dbReference>
<feature type="binding site" evidence="10">
    <location>
        <position position="304"/>
    </location>
    <ligand>
        <name>substrate</name>
    </ligand>
</feature>
<dbReference type="FunFam" id="3.30.870.10:FF:000012">
    <property type="entry name" value="Tyrosyl-DNA phosphodiesterase 1"/>
    <property type="match status" value="1"/>
</dbReference>
<keyword evidence="6" id="KW-0269">Exonuclease</keyword>
<dbReference type="SUPFAM" id="SSF56024">
    <property type="entry name" value="Phospholipase D/nuclease"/>
    <property type="match status" value="2"/>
</dbReference>
<evidence type="ECO:0000256" key="12">
    <source>
        <dbReference type="SAM" id="MobiDB-lite"/>
    </source>
</evidence>
<dbReference type="AlphaFoldDB" id="A0AAJ7WMT8"/>
<evidence type="ECO:0000256" key="8">
    <source>
        <dbReference type="ARBA" id="ARBA00023242"/>
    </source>
</evidence>
<dbReference type="Gene3D" id="3.30.870.10">
    <property type="entry name" value="Endonuclease Chain A"/>
    <property type="match status" value="2"/>
</dbReference>
<feature type="region of interest" description="Disordered" evidence="12">
    <location>
        <begin position="1"/>
        <end position="54"/>
    </location>
</feature>
<evidence type="ECO:0000256" key="2">
    <source>
        <dbReference type="ARBA" id="ARBA00010205"/>
    </source>
</evidence>
<feature type="binding site" evidence="10">
    <location>
        <position position="539"/>
    </location>
    <ligand>
        <name>substrate</name>
    </ligand>
</feature>
<feature type="region of interest" description="Disordered" evidence="12">
    <location>
        <begin position="98"/>
        <end position="151"/>
    </location>
</feature>
<feature type="active site" description="Proton donor/acceptor" evidence="9">
    <location>
        <position position="537"/>
    </location>
</feature>
<evidence type="ECO:0000256" key="3">
    <source>
        <dbReference type="ARBA" id="ARBA00022722"/>
    </source>
</evidence>
<dbReference type="RefSeq" id="XP_032803541.1">
    <property type="nucleotide sequence ID" value="XM_032947650.1"/>
</dbReference>
<evidence type="ECO:0000256" key="10">
    <source>
        <dbReference type="PIRSR" id="PIRSR610347-2"/>
    </source>
</evidence>
<comment type="subcellular location">
    <subcellularLocation>
        <location evidence="1">Nucleus</location>
    </subcellularLocation>
</comment>
<dbReference type="GO" id="GO:0005634">
    <property type="term" value="C:nucleus"/>
    <property type="evidence" value="ECO:0007669"/>
    <property type="project" value="UniProtKB-SubCell"/>
</dbReference>
<keyword evidence="8" id="KW-0539">Nucleus</keyword>
<dbReference type="PANTHER" id="PTHR12415:SF0">
    <property type="entry name" value="TYROSYL-DNA PHOSPHODIESTERASE 1"/>
    <property type="match status" value="1"/>
</dbReference>
<feature type="site" description="Interaction with DNA" evidence="11">
    <location>
        <position position="562"/>
    </location>
</feature>
<dbReference type="CDD" id="cd09195">
    <property type="entry name" value="PLDc_mTdp1_2"/>
    <property type="match status" value="1"/>
</dbReference>
<dbReference type="KEGG" id="pmrn:116939380"/>
<keyword evidence="5" id="KW-0378">Hydrolase</keyword>
<keyword evidence="13" id="KW-1185">Reference proteome</keyword>
<evidence type="ECO:0000313" key="13">
    <source>
        <dbReference type="Proteomes" id="UP001318040"/>
    </source>
</evidence>
<dbReference type="GO" id="GO:0003690">
    <property type="term" value="F:double-stranded DNA binding"/>
    <property type="evidence" value="ECO:0007669"/>
    <property type="project" value="TreeGrafter"/>
</dbReference>
<evidence type="ECO:0000256" key="7">
    <source>
        <dbReference type="ARBA" id="ARBA00023204"/>
    </source>
</evidence>
<organism evidence="13 14">
    <name type="scientific">Petromyzon marinus</name>
    <name type="common">Sea lamprey</name>
    <dbReference type="NCBI Taxonomy" id="7757"/>
    <lineage>
        <taxon>Eukaryota</taxon>
        <taxon>Metazoa</taxon>
        <taxon>Chordata</taxon>
        <taxon>Craniata</taxon>
        <taxon>Vertebrata</taxon>
        <taxon>Cyclostomata</taxon>
        <taxon>Hyperoartia</taxon>
        <taxon>Petromyzontiformes</taxon>
        <taxon>Petromyzontidae</taxon>
        <taxon>Petromyzon</taxon>
    </lineage>
</organism>
<keyword evidence="7" id="KW-0234">DNA repair</keyword>